<dbReference type="CDD" id="cd06261">
    <property type="entry name" value="TM_PBP2"/>
    <property type="match status" value="1"/>
</dbReference>
<evidence type="ECO:0000256" key="6">
    <source>
        <dbReference type="ARBA" id="ARBA00023136"/>
    </source>
</evidence>
<evidence type="ECO:0000256" key="3">
    <source>
        <dbReference type="ARBA" id="ARBA00022475"/>
    </source>
</evidence>
<dbReference type="PANTHER" id="PTHR30151">
    <property type="entry name" value="ALKANE SULFONATE ABC TRANSPORTER-RELATED, MEMBRANE SUBUNIT"/>
    <property type="match status" value="1"/>
</dbReference>
<comment type="similarity">
    <text evidence="7">Belongs to the binding-protein-dependent transport system permease family.</text>
</comment>
<dbReference type="Gene3D" id="1.10.3720.10">
    <property type="entry name" value="MetI-like"/>
    <property type="match status" value="1"/>
</dbReference>
<proteinExistence type="inferred from homology"/>
<feature type="transmembrane region" description="Helical" evidence="7">
    <location>
        <begin position="53"/>
        <end position="70"/>
    </location>
</feature>
<keyword evidence="6 7" id="KW-0472">Membrane</keyword>
<dbReference type="InterPro" id="IPR000515">
    <property type="entry name" value="MetI-like"/>
</dbReference>
<accession>A0A0A0DCY3</accession>
<evidence type="ECO:0000256" key="4">
    <source>
        <dbReference type="ARBA" id="ARBA00022692"/>
    </source>
</evidence>
<dbReference type="OrthoDB" id="9799271at2"/>
<feature type="transmembrane region" description="Helical" evidence="7">
    <location>
        <begin position="120"/>
        <end position="145"/>
    </location>
</feature>
<dbReference type="Proteomes" id="UP000029995">
    <property type="component" value="Unassembled WGS sequence"/>
</dbReference>
<dbReference type="AlphaFoldDB" id="A0A0A0DCY3"/>
<keyword evidence="4 7" id="KW-0812">Transmembrane</keyword>
<dbReference type="GO" id="GO:0055085">
    <property type="term" value="P:transmembrane transport"/>
    <property type="evidence" value="ECO:0007669"/>
    <property type="project" value="InterPro"/>
</dbReference>
<comment type="subcellular location">
    <subcellularLocation>
        <location evidence="1 7">Cell membrane</location>
        <topology evidence="1 7">Multi-pass membrane protein</topology>
    </subcellularLocation>
</comment>
<evidence type="ECO:0000259" key="8">
    <source>
        <dbReference type="PROSITE" id="PS50928"/>
    </source>
</evidence>
<protein>
    <submittedName>
        <fullName evidence="9">ABC transporter permease</fullName>
    </submittedName>
</protein>
<evidence type="ECO:0000313" key="9">
    <source>
        <dbReference type="EMBL" id="KGM35845.1"/>
    </source>
</evidence>
<name>A0A0A0DCY3_9PROT</name>
<dbReference type="InterPro" id="IPR035906">
    <property type="entry name" value="MetI-like_sf"/>
</dbReference>
<feature type="transmembrane region" description="Helical" evidence="7">
    <location>
        <begin position="77"/>
        <end position="100"/>
    </location>
</feature>
<comment type="caution">
    <text evidence="9">The sequence shown here is derived from an EMBL/GenBank/DDBJ whole genome shotgun (WGS) entry which is preliminary data.</text>
</comment>
<keyword evidence="2 7" id="KW-0813">Transport</keyword>
<feature type="domain" description="ABC transmembrane type-1" evidence="8">
    <location>
        <begin position="66"/>
        <end position="246"/>
    </location>
</feature>
<evidence type="ECO:0000256" key="7">
    <source>
        <dbReference type="RuleBase" id="RU363032"/>
    </source>
</evidence>
<dbReference type="RefSeq" id="WP_034831302.1">
    <property type="nucleotide sequence ID" value="NZ_JANX01000009.1"/>
</dbReference>
<evidence type="ECO:0000256" key="1">
    <source>
        <dbReference type="ARBA" id="ARBA00004651"/>
    </source>
</evidence>
<gene>
    <name evidence="9" type="ORF">P409_02090</name>
</gene>
<feature type="transmembrane region" description="Helical" evidence="7">
    <location>
        <begin position="227"/>
        <end position="249"/>
    </location>
</feature>
<evidence type="ECO:0000256" key="2">
    <source>
        <dbReference type="ARBA" id="ARBA00022448"/>
    </source>
</evidence>
<dbReference type="Pfam" id="PF00528">
    <property type="entry name" value="BPD_transp_1"/>
    <property type="match status" value="1"/>
</dbReference>
<dbReference type="PROSITE" id="PS50928">
    <property type="entry name" value="ABC_TM1"/>
    <property type="match status" value="1"/>
</dbReference>
<feature type="transmembrane region" description="Helical" evidence="7">
    <location>
        <begin position="184"/>
        <end position="207"/>
    </location>
</feature>
<keyword evidence="3" id="KW-1003">Cell membrane</keyword>
<feature type="transmembrane region" description="Helical" evidence="7">
    <location>
        <begin position="12"/>
        <end position="33"/>
    </location>
</feature>
<dbReference type="EMBL" id="JANX01000009">
    <property type="protein sequence ID" value="KGM35845.1"/>
    <property type="molecule type" value="Genomic_DNA"/>
</dbReference>
<evidence type="ECO:0000313" key="10">
    <source>
        <dbReference type="Proteomes" id="UP000029995"/>
    </source>
</evidence>
<dbReference type="SUPFAM" id="SSF161098">
    <property type="entry name" value="MetI-like"/>
    <property type="match status" value="1"/>
</dbReference>
<organism evidence="9 10">
    <name type="scientific">Inquilinus limosus MP06</name>
    <dbReference type="NCBI Taxonomy" id="1398085"/>
    <lineage>
        <taxon>Bacteria</taxon>
        <taxon>Pseudomonadati</taxon>
        <taxon>Pseudomonadota</taxon>
        <taxon>Alphaproteobacteria</taxon>
        <taxon>Rhodospirillales</taxon>
        <taxon>Rhodospirillaceae</taxon>
        <taxon>Inquilinus</taxon>
    </lineage>
</organism>
<reference evidence="9 10" key="1">
    <citation type="submission" date="2014-01" db="EMBL/GenBank/DDBJ databases">
        <title>Genome sequence determination for a cystic fibrosis isolate, Inquilinus limosus.</title>
        <authorList>
            <person name="Pino M."/>
            <person name="Di Conza J."/>
            <person name="Gutkind G."/>
        </authorList>
    </citation>
    <scope>NUCLEOTIDE SEQUENCE [LARGE SCALE GENOMIC DNA]</scope>
    <source>
        <strain evidence="9 10">MP06</strain>
    </source>
</reference>
<keyword evidence="5 7" id="KW-1133">Transmembrane helix</keyword>
<dbReference type="PANTHER" id="PTHR30151:SF20">
    <property type="entry name" value="ABC TRANSPORTER PERMEASE PROTEIN HI_0355-RELATED"/>
    <property type="match status" value="1"/>
</dbReference>
<evidence type="ECO:0000256" key="5">
    <source>
        <dbReference type="ARBA" id="ARBA00022989"/>
    </source>
</evidence>
<sequence length="268" mass="29393">MRATALDPRNHALVLATRLALLFGCLFLWWLLTATGLLSTFFFGDPLGVARRLWIWFSTGSVFLHLYTTLLETLLAFAIGTILGLGIGLWLALNPFLAAVTDPFIKAFNSMPRLIFAPIFALWFGLGIWSKVALGVTLVFFVVFFNVYQGVREVSPVVLSNTRMLGANSRELLRHVYIPSAMSWVFSSLHNAVGIAFVGSVVGEYLGSEKGIGYLILLAEGVFDINSVIAGILLLTVFALVLDTAVSVFEERFMRWRPTAGQPVGANA</sequence>
<dbReference type="GO" id="GO:0005886">
    <property type="term" value="C:plasma membrane"/>
    <property type="evidence" value="ECO:0007669"/>
    <property type="project" value="UniProtKB-SubCell"/>
</dbReference>